<name>A0AAN6X368_9PEZI</name>
<keyword evidence="4" id="KW-1185">Reference proteome</keyword>
<comment type="caution">
    <text evidence="3">The sequence shown here is derived from an EMBL/GenBank/DDBJ whole genome shotgun (WGS) entry which is preliminary data.</text>
</comment>
<organism evidence="3 4">
    <name type="scientific">Podospora australis</name>
    <dbReference type="NCBI Taxonomy" id="1536484"/>
    <lineage>
        <taxon>Eukaryota</taxon>
        <taxon>Fungi</taxon>
        <taxon>Dikarya</taxon>
        <taxon>Ascomycota</taxon>
        <taxon>Pezizomycotina</taxon>
        <taxon>Sordariomycetes</taxon>
        <taxon>Sordariomycetidae</taxon>
        <taxon>Sordariales</taxon>
        <taxon>Podosporaceae</taxon>
        <taxon>Podospora</taxon>
    </lineage>
</organism>
<protein>
    <submittedName>
        <fullName evidence="3">Uncharacterized protein</fullName>
    </submittedName>
</protein>
<evidence type="ECO:0000313" key="3">
    <source>
        <dbReference type="EMBL" id="KAK4193174.1"/>
    </source>
</evidence>
<sequence length="198" mass="22204">MMTEKLREASEQEVSLACAIEASFKKSDEDKLNEIIELKTTISSQFEVILNLSKSSEAQRQVAAKQIEQLETEKAAAVSEREALATEIQMLKPAYEEYVTYADKGRQENQNLEGGLKALIDVSIESQAIQGDCTDENKRLVDQVAILNKELDLIRGVLMDRVSGLRPDLSNLTAVLTDRSGNRKSPKRRYQERAQGTR</sequence>
<gene>
    <name evidence="3" type="ORF">QBC35DRAFT_446320</name>
</gene>
<evidence type="ECO:0000256" key="2">
    <source>
        <dbReference type="SAM" id="MobiDB-lite"/>
    </source>
</evidence>
<evidence type="ECO:0000313" key="4">
    <source>
        <dbReference type="Proteomes" id="UP001302126"/>
    </source>
</evidence>
<accession>A0AAN6X368</accession>
<evidence type="ECO:0000256" key="1">
    <source>
        <dbReference type="SAM" id="Coils"/>
    </source>
</evidence>
<dbReference type="AlphaFoldDB" id="A0AAN6X368"/>
<dbReference type="EMBL" id="MU864351">
    <property type="protein sequence ID" value="KAK4193174.1"/>
    <property type="molecule type" value="Genomic_DNA"/>
</dbReference>
<feature type="region of interest" description="Disordered" evidence="2">
    <location>
        <begin position="178"/>
        <end position="198"/>
    </location>
</feature>
<reference evidence="3" key="2">
    <citation type="submission" date="2023-05" db="EMBL/GenBank/DDBJ databases">
        <authorList>
            <consortium name="Lawrence Berkeley National Laboratory"/>
            <person name="Steindorff A."/>
            <person name="Hensen N."/>
            <person name="Bonometti L."/>
            <person name="Westerberg I."/>
            <person name="Brannstrom I.O."/>
            <person name="Guillou S."/>
            <person name="Cros-Aarteil S."/>
            <person name="Calhoun S."/>
            <person name="Haridas S."/>
            <person name="Kuo A."/>
            <person name="Mondo S."/>
            <person name="Pangilinan J."/>
            <person name="Riley R."/>
            <person name="Labutti K."/>
            <person name="Andreopoulos B."/>
            <person name="Lipzen A."/>
            <person name="Chen C."/>
            <person name="Yanf M."/>
            <person name="Daum C."/>
            <person name="Ng V."/>
            <person name="Clum A."/>
            <person name="Ohm R."/>
            <person name="Martin F."/>
            <person name="Silar P."/>
            <person name="Natvig D."/>
            <person name="Lalanne C."/>
            <person name="Gautier V."/>
            <person name="Ament-Velasquez S.L."/>
            <person name="Kruys A."/>
            <person name="Hutchinson M.I."/>
            <person name="Powell A.J."/>
            <person name="Barry K."/>
            <person name="Miller A.N."/>
            <person name="Grigoriev I.V."/>
            <person name="Debuchy R."/>
            <person name="Gladieux P."/>
            <person name="Thoren M.H."/>
            <person name="Johannesson H."/>
        </authorList>
    </citation>
    <scope>NUCLEOTIDE SEQUENCE</scope>
    <source>
        <strain evidence="3">PSN309</strain>
    </source>
</reference>
<proteinExistence type="predicted"/>
<keyword evidence="1" id="KW-0175">Coiled coil</keyword>
<reference evidence="3" key="1">
    <citation type="journal article" date="2023" name="Mol. Phylogenet. Evol.">
        <title>Genome-scale phylogeny and comparative genomics of the fungal order Sordariales.</title>
        <authorList>
            <person name="Hensen N."/>
            <person name="Bonometti L."/>
            <person name="Westerberg I."/>
            <person name="Brannstrom I.O."/>
            <person name="Guillou S."/>
            <person name="Cros-Aarteil S."/>
            <person name="Calhoun S."/>
            <person name="Haridas S."/>
            <person name="Kuo A."/>
            <person name="Mondo S."/>
            <person name="Pangilinan J."/>
            <person name="Riley R."/>
            <person name="LaButti K."/>
            <person name="Andreopoulos B."/>
            <person name="Lipzen A."/>
            <person name="Chen C."/>
            <person name="Yan M."/>
            <person name="Daum C."/>
            <person name="Ng V."/>
            <person name="Clum A."/>
            <person name="Steindorff A."/>
            <person name="Ohm R.A."/>
            <person name="Martin F."/>
            <person name="Silar P."/>
            <person name="Natvig D.O."/>
            <person name="Lalanne C."/>
            <person name="Gautier V."/>
            <person name="Ament-Velasquez S.L."/>
            <person name="Kruys A."/>
            <person name="Hutchinson M.I."/>
            <person name="Powell A.J."/>
            <person name="Barry K."/>
            <person name="Miller A.N."/>
            <person name="Grigoriev I.V."/>
            <person name="Debuchy R."/>
            <person name="Gladieux P."/>
            <person name="Hiltunen Thoren M."/>
            <person name="Johannesson H."/>
        </authorList>
    </citation>
    <scope>NUCLEOTIDE SEQUENCE</scope>
    <source>
        <strain evidence="3">PSN309</strain>
    </source>
</reference>
<dbReference type="Proteomes" id="UP001302126">
    <property type="component" value="Unassembled WGS sequence"/>
</dbReference>
<feature type="coiled-coil region" evidence="1">
    <location>
        <begin position="53"/>
        <end position="87"/>
    </location>
</feature>